<reference evidence="1 2" key="1">
    <citation type="submission" date="2023-04" db="EMBL/GenBank/DDBJ databases">
        <title>Marinobulbifer ophiurae gen. nov., sp. Nov., isolate from tissue of brittle star Ophioplocus japonicus.</title>
        <authorList>
            <person name="Kawano K."/>
            <person name="Sawayama S."/>
            <person name="Nakagawa S."/>
        </authorList>
    </citation>
    <scope>NUCLEOTIDE SEQUENCE [LARGE SCALE GENOMIC DNA]</scope>
    <source>
        <strain evidence="1 2">NKW57</strain>
    </source>
</reference>
<evidence type="ECO:0000313" key="2">
    <source>
        <dbReference type="Proteomes" id="UP001224392"/>
    </source>
</evidence>
<comment type="caution">
    <text evidence="1">The sequence shown here is derived from an EMBL/GenBank/DDBJ whole genome shotgun (WGS) entry which is preliminary data.</text>
</comment>
<sequence>MPFPLIVVLAHIIPDRCLAMMVSYWVEQMDADARKLEEARLEDALEAELRTFVEHAGGISLPKKSWVDW</sequence>
<organism evidence="1 2">
    <name type="scientific">Biformimicrobium ophioploci</name>
    <dbReference type="NCBI Taxonomy" id="3036711"/>
    <lineage>
        <taxon>Bacteria</taxon>
        <taxon>Pseudomonadati</taxon>
        <taxon>Pseudomonadota</taxon>
        <taxon>Gammaproteobacteria</taxon>
        <taxon>Cellvibrionales</taxon>
        <taxon>Microbulbiferaceae</taxon>
        <taxon>Biformimicrobium</taxon>
    </lineage>
</organism>
<proteinExistence type="predicted"/>
<dbReference type="EMBL" id="BSYJ01000002">
    <property type="protein sequence ID" value="GMG86970.1"/>
    <property type="molecule type" value="Genomic_DNA"/>
</dbReference>
<protein>
    <submittedName>
        <fullName evidence="1">Uncharacterized protein</fullName>
    </submittedName>
</protein>
<evidence type="ECO:0000313" key="1">
    <source>
        <dbReference type="EMBL" id="GMG86970.1"/>
    </source>
</evidence>
<accession>A0ABQ6LY10</accession>
<gene>
    <name evidence="1" type="ORF">MNKW57_12910</name>
</gene>
<dbReference type="Proteomes" id="UP001224392">
    <property type="component" value="Unassembled WGS sequence"/>
</dbReference>
<name>A0ABQ6LY10_9GAMM</name>
<keyword evidence="2" id="KW-1185">Reference proteome</keyword>